<keyword evidence="5" id="KW-1133">Transmembrane helix</keyword>
<keyword evidence="5" id="KW-0472">Membrane</keyword>
<evidence type="ECO:0000256" key="3">
    <source>
        <dbReference type="PROSITE-ProRule" id="PRU00284"/>
    </source>
</evidence>
<evidence type="ECO:0000259" key="6">
    <source>
        <dbReference type="PROSITE" id="PS50111"/>
    </source>
</evidence>
<dbReference type="PROSITE" id="PS50885">
    <property type="entry name" value="HAMP"/>
    <property type="match status" value="1"/>
</dbReference>
<dbReference type="InterPro" id="IPR004089">
    <property type="entry name" value="MCPsignal_dom"/>
</dbReference>
<dbReference type="GO" id="GO:0007165">
    <property type="term" value="P:signal transduction"/>
    <property type="evidence" value="ECO:0007669"/>
    <property type="project" value="UniProtKB-KW"/>
</dbReference>
<feature type="domain" description="HAMP" evidence="7">
    <location>
        <begin position="327"/>
        <end position="379"/>
    </location>
</feature>
<comment type="caution">
    <text evidence="8">The sequence shown here is derived from an EMBL/GenBank/DDBJ whole genome shotgun (WGS) entry which is preliminary data.</text>
</comment>
<evidence type="ECO:0000313" key="8">
    <source>
        <dbReference type="EMBL" id="MBP2201332.1"/>
    </source>
</evidence>
<dbReference type="SMART" id="SM00283">
    <property type="entry name" value="MA"/>
    <property type="match status" value="1"/>
</dbReference>
<accession>A0A8J7RDM5</accession>
<keyword evidence="5" id="KW-0812">Transmembrane</keyword>
<dbReference type="Gene3D" id="1.10.287.950">
    <property type="entry name" value="Methyl-accepting chemotaxis protein"/>
    <property type="match status" value="1"/>
</dbReference>
<dbReference type="PROSITE" id="PS50111">
    <property type="entry name" value="CHEMOTAXIS_TRANSDUC_2"/>
    <property type="match status" value="1"/>
</dbReference>
<protein>
    <submittedName>
        <fullName evidence="8">Methyl-accepting chemotaxis protein</fullName>
    </submittedName>
</protein>
<feature type="coiled-coil region" evidence="4">
    <location>
        <begin position="428"/>
        <end position="476"/>
    </location>
</feature>
<feature type="domain" description="Methyl-accepting transducer" evidence="6">
    <location>
        <begin position="455"/>
        <end position="712"/>
    </location>
</feature>
<dbReference type="Pfam" id="PF00015">
    <property type="entry name" value="MCPsignal"/>
    <property type="match status" value="1"/>
</dbReference>
<dbReference type="PANTHER" id="PTHR32089:SF112">
    <property type="entry name" value="LYSOZYME-LIKE PROTEIN-RELATED"/>
    <property type="match status" value="1"/>
</dbReference>
<comment type="similarity">
    <text evidence="2">Belongs to the methyl-accepting chemotaxis (MCP) protein family.</text>
</comment>
<dbReference type="Pfam" id="PF14827">
    <property type="entry name" value="dCache_3"/>
    <property type="match status" value="1"/>
</dbReference>
<dbReference type="Pfam" id="PF00672">
    <property type="entry name" value="HAMP"/>
    <property type="match status" value="1"/>
</dbReference>
<evidence type="ECO:0000259" key="7">
    <source>
        <dbReference type="PROSITE" id="PS50885"/>
    </source>
</evidence>
<dbReference type="RefSeq" id="WP_209590773.1">
    <property type="nucleotide sequence ID" value="NZ_JAGGMV010000001.1"/>
</dbReference>
<dbReference type="AlphaFoldDB" id="A0A8J7RDM5"/>
<dbReference type="Proteomes" id="UP000740329">
    <property type="component" value="Unassembled WGS sequence"/>
</dbReference>
<keyword evidence="4" id="KW-0175">Coiled coil</keyword>
<gene>
    <name evidence="8" type="ORF">J3E07_000730</name>
</gene>
<dbReference type="SUPFAM" id="SSF103190">
    <property type="entry name" value="Sensory domain-like"/>
    <property type="match status" value="1"/>
</dbReference>
<evidence type="ECO:0000256" key="1">
    <source>
        <dbReference type="ARBA" id="ARBA00023224"/>
    </source>
</evidence>
<keyword evidence="1 3" id="KW-0807">Transducer</keyword>
<sequence>MKKINSIVKKLSHKMLIMSMISILIPMVILSTFSINGLDNLASKSLDKSAELSLNSGSLSLDDKMKSYDKFSEYTSSTKGLKKEIMTQNISSLKSRIKFTNSMQDVELMAITNENGTIMASTAHDNDFKINNIISKFSKSPKTTAFEAVPGNIAEKISNYKVRNTNDALAIVSVAPIYYNMEALSTTDKNGKIIGYFVIMDILNNDATYLSELQEETGSSATLTLYDSRVSTTADNKDLIGKKINSEAYNSLKTQDRYYENLVIDGNYYYCGYKALRDIDGNLVGTLGIGAHTEEILSVLDETRSQIITVIAITLLLALIMSLYAGRLITKPLNTLKDVAEKFGAGNFSARANIKTGDELEDLSNSFNLMAENIQSMGKLMEADKEKLAETIMDVSKVMKKLSEGDFTVHADESKDINGLQKSINLAIENIGELIKDLRKDIEVLDSEIESIESQLANAEESAEQLTDAASQVANAASDQSVKLQNSTNQLMETFEGTKLVNDTIENMVKIAGSIKGNSNEGTHKVENATGTMNNIANVIDNLSKSIGELGTESKKINEVTTLIKDVADQTGLLALNASIEAARAGEAGKGFAVVASEIKDLAEEIKKSVEDINKTIKGINCKIDETIELGNTGKSQVKKGVLAIAEVNSAFEGIQNGVANSGSRMDNIYKGSQNAATNVNLALKNSQEVAAIAEEFAATAEEVTASTEELNSIIEEIRNASKELTKISGNVSKKTNEFKA</sequence>
<dbReference type="Gene3D" id="6.10.340.10">
    <property type="match status" value="1"/>
</dbReference>
<dbReference type="InterPro" id="IPR029150">
    <property type="entry name" value="dCache_3"/>
</dbReference>
<proteinExistence type="inferred from homology"/>
<dbReference type="EMBL" id="JAGGMV010000001">
    <property type="protein sequence ID" value="MBP2201332.1"/>
    <property type="molecule type" value="Genomic_DNA"/>
</dbReference>
<evidence type="ECO:0000256" key="5">
    <source>
        <dbReference type="SAM" id="Phobius"/>
    </source>
</evidence>
<dbReference type="CDD" id="cd06225">
    <property type="entry name" value="HAMP"/>
    <property type="match status" value="1"/>
</dbReference>
<dbReference type="PANTHER" id="PTHR32089">
    <property type="entry name" value="METHYL-ACCEPTING CHEMOTAXIS PROTEIN MCPB"/>
    <property type="match status" value="1"/>
</dbReference>
<dbReference type="SUPFAM" id="SSF58104">
    <property type="entry name" value="Methyl-accepting chemotaxis protein (MCP) signaling domain"/>
    <property type="match status" value="1"/>
</dbReference>
<dbReference type="InterPro" id="IPR003660">
    <property type="entry name" value="HAMP_dom"/>
</dbReference>
<organism evidence="8 9">
    <name type="scientific">Methanococcus voltae</name>
    <dbReference type="NCBI Taxonomy" id="2188"/>
    <lineage>
        <taxon>Archaea</taxon>
        <taxon>Methanobacteriati</taxon>
        <taxon>Methanobacteriota</taxon>
        <taxon>Methanomada group</taxon>
        <taxon>Methanococci</taxon>
        <taxon>Methanococcales</taxon>
        <taxon>Methanococcaceae</taxon>
        <taxon>Methanococcus</taxon>
    </lineage>
</organism>
<dbReference type="SMART" id="SM00304">
    <property type="entry name" value="HAMP"/>
    <property type="match status" value="2"/>
</dbReference>
<evidence type="ECO:0000313" key="9">
    <source>
        <dbReference type="Proteomes" id="UP000740329"/>
    </source>
</evidence>
<name>A0A8J7RDM5_METVO</name>
<evidence type="ECO:0000256" key="2">
    <source>
        <dbReference type="ARBA" id="ARBA00029447"/>
    </source>
</evidence>
<evidence type="ECO:0000256" key="4">
    <source>
        <dbReference type="SAM" id="Coils"/>
    </source>
</evidence>
<feature type="transmembrane region" description="Helical" evidence="5">
    <location>
        <begin position="307"/>
        <end position="326"/>
    </location>
</feature>
<dbReference type="InterPro" id="IPR029151">
    <property type="entry name" value="Sensor-like_sf"/>
</dbReference>
<reference evidence="8" key="1">
    <citation type="submission" date="2021-03" db="EMBL/GenBank/DDBJ databases">
        <title>Genomic Encyclopedia of Type Strains, Phase IV (KMG-V): Genome sequencing to study the core and pangenomes of soil and plant-associated prokaryotes.</title>
        <authorList>
            <person name="Whitman W."/>
        </authorList>
    </citation>
    <scope>NUCLEOTIDE SEQUENCE</scope>
    <source>
        <strain evidence="8">C4</strain>
    </source>
</reference>
<dbReference type="GO" id="GO:0016020">
    <property type="term" value="C:membrane"/>
    <property type="evidence" value="ECO:0007669"/>
    <property type="project" value="InterPro"/>
</dbReference>